<proteinExistence type="inferred from homology"/>
<dbReference type="RefSeq" id="WP_380625235.1">
    <property type="nucleotide sequence ID" value="NZ_JBHSDK010000061.1"/>
</dbReference>
<dbReference type="PANTHER" id="PTHR43820">
    <property type="entry name" value="HIGH-AFFINITY BRANCHED-CHAIN AMINO ACID TRANSPORT ATP-BINDING PROTEIN LIVF"/>
    <property type="match status" value="1"/>
</dbReference>
<evidence type="ECO:0000256" key="3">
    <source>
        <dbReference type="ARBA" id="ARBA00022741"/>
    </source>
</evidence>
<organism evidence="7 8">
    <name type="scientific">Salininema proteolyticum</name>
    <dbReference type="NCBI Taxonomy" id="1607685"/>
    <lineage>
        <taxon>Bacteria</taxon>
        <taxon>Bacillati</taxon>
        <taxon>Actinomycetota</taxon>
        <taxon>Actinomycetes</taxon>
        <taxon>Glycomycetales</taxon>
        <taxon>Glycomycetaceae</taxon>
        <taxon>Salininema</taxon>
    </lineage>
</organism>
<dbReference type="PROSITE" id="PS00211">
    <property type="entry name" value="ABC_TRANSPORTER_1"/>
    <property type="match status" value="1"/>
</dbReference>
<dbReference type="Proteomes" id="UP001595823">
    <property type="component" value="Unassembled WGS sequence"/>
</dbReference>
<evidence type="ECO:0000313" key="8">
    <source>
        <dbReference type="Proteomes" id="UP001595823"/>
    </source>
</evidence>
<gene>
    <name evidence="7" type="ORF">ACFPET_21850</name>
</gene>
<feature type="domain" description="ABC transporter" evidence="6">
    <location>
        <begin position="6"/>
        <end position="235"/>
    </location>
</feature>
<keyword evidence="2" id="KW-0813">Transport</keyword>
<evidence type="ECO:0000259" key="6">
    <source>
        <dbReference type="PROSITE" id="PS50893"/>
    </source>
</evidence>
<evidence type="ECO:0000256" key="5">
    <source>
        <dbReference type="ARBA" id="ARBA00022970"/>
    </source>
</evidence>
<reference evidence="8" key="1">
    <citation type="journal article" date="2019" name="Int. J. Syst. Evol. Microbiol.">
        <title>The Global Catalogue of Microorganisms (GCM) 10K type strain sequencing project: providing services to taxonomists for standard genome sequencing and annotation.</title>
        <authorList>
            <consortium name="The Broad Institute Genomics Platform"/>
            <consortium name="The Broad Institute Genome Sequencing Center for Infectious Disease"/>
            <person name="Wu L."/>
            <person name="Ma J."/>
        </authorList>
    </citation>
    <scope>NUCLEOTIDE SEQUENCE [LARGE SCALE GENOMIC DNA]</scope>
    <source>
        <strain evidence="8">IBRC-M 10908</strain>
    </source>
</reference>
<dbReference type="PANTHER" id="PTHR43820:SF4">
    <property type="entry name" value="HIGH-AFFINITY BRANCHED-CHAIN AMINO ACID TRANSPORT ATP-BINDING PROTEIN LIVF"/>
    <property type="match status" value="1"/>
</dbReference>
<accession>A0ABV8U3Z4</accession>
<keyword evidence="8" id="KW-1185">Reference proteome</keyword>
<evidence type="ECO:0000313" key="7">
    <source>
        <dbReference type="EMBL" id="MFC4337843.1"/>
    </source>
</evidence>
<dbReference type="Pfam" id="PF00005">
    <property type="entry name" value="ABC_tran"/>
    <property type="match status" value="1"/>
</dbReference>
<dbReference type="SUPFAM" id="SSF52540">
    <property type="entry name" value="P-loop containing nucleoside triphosphate hydrolases"/>
    <property type="match status" value="1"/>
</dbReference>
<dbReference type="InterPro" id="IPR017871">
    <property type="entry name" value="ABC_transporter-like_CS"/>
</dbReference>
<dbReference type="SMART" id="SM00382">
    <property type="entry name" value="AAA"/>
    <property type="match status" value="1"/>
</dbReference>
<dbReference type="InterPro" id="IPR027417">
    <property type="entry name" value="P-loop_NTPase"/>
</dbReference>
<keyword evidence="5" id="KW-0029">Amino-acid transport</keyword>
<dbReference type="InterPro" id="IPR003593">
    <property type="entry name" value="AAA+_ATPase"/>
</dbReference>
<protein>
    <submittedName>
        <fullName evidence="7">ABC transporter ATP-binding protein</fullName>
    </submittedName>
</protein>
<sequence>MSEPLLSVEGLEVSYGRVRAVQGVSFEVEAESLVALIGANGAGKTSAMSAVAGLLKPSGGRILFRGKDVTKTPAHRMVAQGLVLVPEGRQILTTLTVEENLKLARTARTSGPGKIDDVYGMFPILGERRSFSAGSLSGGEQQMLAIGRALVAEPEMMLLDEPTMGLAPKMVDVVFDAVEEIRESGVTVVLVEQNAQRALRAADKGYVVEGGRVSLSGDPEELLESDEVRKAYLGL</sequence>
<dbReference type="InterPro" id="IPR003439">
    <property type="entry name" value="ABC_transporter-like_ATP-bd"/>
</dbReference>
<name>A0ABV8U3Z4_9ACTN</name>
<keyword evidence="4 7" id="KW-0067">ATP-binding</keyword>
<dbReference type="CDD" id="cd03224">
    <property type="entry name" value="ABC_TM1139_LivF_branched"/>
    <property type="match status" value="1"/>
</dbReference>
<comment type="similarity">
    <text evidence="1">Belongs to the ABC transporter superfamily.</text>
</comment>
<dbReference type="EMBL" id="JBHSDK010000061">
    <property type="protein sequence ID" value="MFC4337843.1"/>
    <property type="molecule type" value="Genomic_DNA"/>
</dbReference>
<dbReference type="GO" id="GO:0005524">
    <property type="term" value="F:ATP binding"/>
    <property type="evidence" value="ECO:0007669"/>
    <property type="project" value="UniProtKB-KW"/>
</dbReference>
<dbReference type="PROSITE" id="PS50893">
    <property type="entry name" value="ABC_TRANSPORTER_2"/>
    <property type="match status" value="1"/>
</dbReference>
<evidence type="ECO:0000256" key="2">
    <source>
        <dbReference type="ARBA" id="ARBA00022448"/>
    </source>
</evidence>
<dbReference type="InterPro" id="IPR052156">
    <property type="entry name" value="BCAA_Transport_ATP-bd_LivF"/>
</dbReference>
<dbReference type="Gene3D" id="3.40.50.300">
    <property type="entry name" value="P-loop containing nucleotide triphosphate hydrolases"/>
    <property type="match status" value="1"/>
</dbReference>
<evidence type="ECO:0000256" key="4">
    <source>
        <dbReference type="ARBA" id="ARBA00022840"/>
    </source>
</evidence>
<evidence type="ECO:0000256" key="1">
    <source>
        <dbReference type="ARBA" id="ARBA00005417"/>
    </source>
</evidence>
<keyword evidence="3" id="KW-0547">Nucleotide-binding</keyword>
<comment type="caution">
    <text evidence="7">The sequence shown here is derived from an EMBL/GenBank/DDBJ whole genome shotgun (WGS) entry which is preliminary data.</text>
</comment>